<keyword evidence="2" id="KW-0255">Endonuclease</keyword>
<dbReference type="EMBL" id="JARYGX010000027">
    <property type="protein sequence ID" value="MDH7454399.1"/>
    <property type="molecule type" value="Genomic_DNA"/>
</dbReference>
<accession>A0ABT6MUS9</accession>
<dbReference type="Proteomes" id="UP001160550">
    <property type="component" value="Unassembled WGS sequence"/>
</dbReference>
<reference evidence="2" key="1">
    <citation type="journal article" date="2007" name="Int. J. Syst. Evol. Microbiol.">
        <title>Luteimonas composti sp. nov., a moderately thermophilic bacterium isolated from food waste.</title>
        <authorList>
            <person name="Young C.C."/>
            <person name="Kampfer P."/>
            <person name="Chen W.M."/>
            <person name="Yen W.S."/>
            <person name="Arun A.B."/>
            <person name="Lai W.A."/>
            <person name="Shen F.T."/>
            <person name="Rekha P.D."/>
            <person name="Lin K.Y."/>
            <person name="Chou J.H."/>
        </authorList>
    </citation>
    <scope>NUCLEOTIDE SEQUENCE</scope>
    <source>
        <strain evidence="2">CC-YY355</strain>
    </source>
</reference>
<dbReference type="InterPro" id="IPR005135">
    <property type="entry name" value="Endo/exonuclease/phosphatase"/>
</dbReference>
<dbReference type="SUPFAM" id="SSF56219">
    <property type="entry name" value="DNase I-like"/>
    <property type="match status" value="1"/>
</dbReference>
<evidence type="ECO:0000313" key="3">
    <source>
        <dbReference type="Proteomes" id="UP001160550"/>
    </source>
</evidence>
<protein>
    <submittedName>
        <fullName evidence="2">ExeM/NucH family extracellular endonuclease</fullName>
    </submittedName>
</protein>
<dbReference type="PANTHER" id="PTHR42834">
    <property type="entry name" value="ENDONUCLEASE/EXONUCLEASE/PHOSPHATASE FAMILY PROTEIN (AFU_ORTHOLOGUE AFUA_3G09210)"/>
    <property type="match status" value="1"/>
</dbReference>
<organism evidence="2 3">
    <name type="scientific">Luteimonas composti</name>
    <dbReference type="NCBI Taxonomy" id="398257"/>
    <lineage>
        <taxon>Bacteria</taxon>
        <taxon>Pseudomonadati</taxon>
        <taxon>Pseudomonadota</taxon>
        <taxon>Gammaproteobacteria</taxon>
        <taxon>Lysobacterales</taxon>
        <taxon>Lysobacteraceae</taxon>
        <taxon>Luteimonas</taxon>
    </lineage>
</organism>
<dbReference type="InterPro" id="IPR036691">
    <property type="entry name" value="Endo/exonu/phosph_ase_sf"/>
</dbReference>
<comment type="caution">
    <text evidence="2">The sequence shown here is derived from an EMBL/GenBank/DDBJ whole genome shotgun (WGS) entry which is preliminary data.</text>
</comment>
<dbReference type="PANTHER" id="PTHR42834:SF1">
    <property type="entry name" value="ENDONUCLEASE_EXONUCLEASE_PHOSPHATASE FAMILY PROTEIN (AFU_ORTHOLOGUE AFUA_3G09210)"/>
    <property type="match status" value="1"/>
</dbReference>
<keyword evidence="3" id="KW-1185">Reference proteome</keyword>
<dbReference type="CDD" id="cd10283">
    <property type="entry name" value="MnuA_DNase1-like"/>
    <property type="match status" value="1"/>
</dbReference>
<evidence type="ECO:0000259" key="1">
    <source>
        <dbReference type="Pfam" id="PF03372"/>
    </source>
</evidence>
<keyword evidence="2" id="KW-0540">Nuclease</keyword>
<feature type="domain" description="Endonuclease/exonuclease/phosphatase" evidence="1">
    <location>
        <begin position="285"/>
        <end position="575"/>
    </location>
</feature>
<dbReference type="Pfam" id="PF03372">
    <property type="entry name" value="Exo_endo_phos"/>
    <property type="match status" value="1"/>
</dbReference>
<evidence type="ECO:0000313" key="2">
    <source>
        <dbReference type="EMBL" id="MDH7454399.1"/>
    </source>
</evidence>
<keyword evidence="2" id="KW-0378">Hydrolase</keyword>
<name>A0ABT6MUS9_9GAMM</name>
<dbReference type="InterPro" id="IPR047971">
    <property type="entry name" value="ExeM-like"/>
</dbReference>
<sequence>MALSSSLSPLALAALLAACGTPAVESPATVPARADGVLAIGQVQGRGEASPLLDRTVMVEGVVTGNFGRHLGGWFVQDAGDGDTATSDAVFVVADVDPGLRAGQRVRVRGRVVEHGERARGTLTTLQAASIEPLGEGQAPAPVALSAPPADWEPLEGMRVRIDTPLVIGGQHELSRRGVLHASFGERLRTPTELAPPGPDAARVAADNARRRLLLDDARADERPSRIWYLDGAPAPRSGSLVHGAEGIVEQRWGEWRLQLTAVPHIEAAPRPDAPSVPGRVRLASFNLGNLFNGDGRGGGFPTPRGARTEAQWQAQLARAVATLRELDPHVAALMELENDGDGPESTIAQLVEALNAGGGDWAFVRTGNGPGSDAIRVGLIYRSARLRPEGAPATLRSGPFGRNSRVPLAQAFVPVVQGRDAGPAFVVVANHFKSKGCGEAGGDNADQGDGQACWNPVRVESARLLDQWLGSDPTRTGSDLVAIVGDLNAYAQEDPLRLLRGEGWVDALAAIATQRHSFVFDGMAGRLDHVLLSPALAGRLAGAAIWHSNADEPASARDRGEAGASALPWRSSDHDPLLVGLDL</sequence>
<dbReference type="Gene3D" id="3.60.10.10">
    <property type="entry name" value="Endonuclease/exonuclease/phosphatase"/>
    <property type="match status" value="1"/>
</dbReference>
<reference evidence="2" key="2">
    <citation type="submission" date="2023-04" db="EMBL/GenBank/DDBJ databases">
        <authorList>
            <person name="Sun J.-Q."/>
        </authorList>
    </citation>
    <scope>NUCLEOTIDE SEQUENCE</scope>
    <source>
        <strain evidence="2">CC-YY355</strain>
    </source>
</reference>
<proteinExistence type="predicted"/>
<dbReference type="GO" id="GO:0004519">
    <property type="term" value="F:endonuclease activity"/>
    <property type="evidence" value="ECO:0007669"/>
    <property type="project" value="UniProtKB-KW"/>
</dbReference>
<gene>
    <name evidence="2" type="ORF">QF205_15160</name>
</gene>
<dbReference type="NCBIfam" id="NF033681">
    <property type="entry name" value="ExeM_NucH_DNase"/>
    <property type="match status" value="1"/>
</dbReference>